<dbReference type="InterPro" id="IPR039306">
    <property type="entry name" value="MYOB"/>
</dbReference>
<dbReference type="Gramene" id="ONK67377">
    <property type="protein sequence ID" value="ONK67377"/>
    <property type="gene ID" value="A4U43_C06F19540"/>
</dbReference>
<gene>
    <name evidence="7" type="ORF">A4U43_C06F19540</name>
</gene>
<dbReference type="EMBL" id="CM007386">
    <property type="protein sequence ID" value="ONK67377.1"/>
    <property type="molecule type" value="Genomic_DNA"/>
</dbReference>
<proteinExistence type="predicted"/>
<keyword evidence="5" id="KW-0175">Coiled coil</keyword>
<evidence type="ECO:0000313" key="7">
    <source>
        <dbReference type="EMBL" id="ONK67377.1"/>
    </source>
</evidence>
<keyword evidence="4" id="KW-0472">Membrane</keyword>
<feature type="domain" description="GTD-binding" evidence="6">
    <location>
        <begin position="512"/>
        <end position="610"/>
    </location>
</feature>
<accession>A0A5P1EQH7</accession>
<keyword evidence="2" id="KW-0812">Transmembrane</keyword>
<evidence type="ECO:0000256" key="5">
    <source>
        <dbReference type="SAM" id="Coils"/>
    </source>
</evidence>
<comment type="subcellular location">
    <subcellularLocation>
        <location evidence="1">Membrane</location>
        <topology evidence="1">Single-pass membrane protein</topology>
    </subcellularLocation>
</comment>
<dbReference type="Proteomes" id="UP000243459">
    <property type="component" value="Chromosome 6"/>
</dbReference>
<evidence type="ECO:0000259" key="6">
    <source>
        <dbReference type="PROSITE" id="PS51775"/>
    </source>
</evidence>
<keyword evidence="3" id="KW-1133">Transmembrane helix</keyword>
<dbReference type="GO" id="GO:0080115">
    <property type="term" value="F:myosin XI tail binding"/>
    <property type="evidence" value="ECO:0007669"/>
    <property type="project" value="UniProtKB-ARBA"/>
</dbReference>
<name>A0A5P1EQH7_ASPOF</name>
<evidence type="ECO:0000256" key="1">
    <source>
        <dbReference type="ARBA" id="ARBA00004167"/>
    </source>
</evidence>
<evidence type="ECO:0000256" key="2">
    <source>
        <dbReference type="ARBA" id="ARBA00022692"/>
    </source>
</evidence>
<dbReference type="PROSITE" id="PS51775">
    <property type="entry name" value="GTD_BINDING"/>
    <property type="match status" value="1"/>
</dbReference>
<evidence type="ECO:0000313" key="8">
    <source>
        <dbReference type="Proteomes" id="UP000243459"/>
    </source>
</evidence>
<evidence type="ECO:0000256" key="3">
    <source>
        <dbReference type="ARBA" id="ARBA00022989"/>
    </source>
</evidence>
<dbReference type="GO" id="GO:0016020">
    <property type="term" value="C:membrane"/>
    <property type="evidence" value="ECO:0007669"/>
    <property type="project" value="UniProtKB-SubCell"/>
</dbReference>
<protein>
    <recommendedName>
        <fullName evidence="6">GTD-binding domain-containing protein</fullName>
    </recommendedName>
</protein>
<feature type="coiled-coil region" evidence="5">
    <location>
        <begin position="690"/>
        <end position="717"/>
    </location>
</feature>
<dbReference type="PANTHER" id="PTHR31448:SF32">
    <property type="entry name" value="MYOSIN-BINDING PROTEIN 1"/>
    <property type="match status" value="1"/>
</dbReference>
<dbReference type="InterPro" id="IPR007656">
    <property type="entry name" value="GTD-bd"/>
</dbReference>
<organism evidence="7 8">
    <name type="scientific">Asparagus officinalis</name>
    <name type="common">Garden asparagus</name>
    <dbReference type="NCBI Taxonomy" id="4686"/>
    <lineage>
        <taxon>Eukaryota</taxon>
        <taxon>Viridiplantae</taxon>
        <taxon>Streptophyta</taxon>
        <taxon>Embryophyta</taxon>
        <taxon>Tracheophyta</taxon>
        <taxon>Spermatophyta</taxon>
        <taxon>Magnoliopsida</taxon>
        <taxon>Liliopsida</taxon>
        <taxon>Asparagales</taxon>
        <taxon>Asparagaceae</taxon>
        <taxon>Asparagoideae</taxon>
        <taxon>Asparagus</taxon>
    </lineage>
</organism>
<feature type="coiled-coil region" evidence="5">
    <location>
        <begin position="518"/>
        <end position="605"/>
    </location>
</feature>
<dbReference type="AlphaFoldDB" id="A0A5P1EQH7"/>
<dbReference type="PANTHER" id="PTHR31448">
    <property type="entry name" value="MYOSIN-BINDING PROTEIN 2"/>
    <property type="match status" value="1"/>
</dbReference>
<reference evidence="8" key="1">
    <citation type="journal article" date="2017" name="Nat. Commun.">
        <title>The asparagus genome sheds light on the origin and evolution of a young Y chromosome.</title>
        <authorList>
            <person name="Harkess A."/>
            <person name="Zhou J."/>
            <person name="Xu C."/>
            <person name="Bowers J.E."/>
            <person name="Van der Hulst R."/>
            <person name="Ayyampalayam S."/>
            <person name="Mercati F."/>
            <person name="Riccardi P."/>
            <person name="McKain M.R."/>
            <person name="Kakrana A."/>
            <person name="Tang H."/>
            <person name="Ray J."/>
            <person name="Groenendijk J."/>
            <person name="Arikit S."/>
            <person name="Mathioni S.M."/>
            <person name="Nakano M."/>
            <person name="Shan H."/>
            <person name="Telgmann-Rauber A."/>
            <person name="Kanno A."/>
            <person name="Yue Z."/>
            <person name="Chen H."/>
            <person name="Li W."/>
            <person name="Chen Y."/>
            <person name="Xu X."/>
            <person name="Zhang Y."/>
            <person name="Luo S."/>
            <person name="Chen H."/>
            <person name="Gao J."/>
            <person name="Mao Z."/>
            <person name="Pires J.C."/>
            <person name="Luo M."/>
            <person name="Kudrna D."/>
            <person name="Wing R.A."/>
            <person name="Meyers B.C."/>
            <person name="Yi K."/>
            <person name="Kong H."/>
            <person name="Lavrijsen P."/>
            <person name="Sunseri F."/>
            <person name="Falavigna A."/>
            <person name="Ye Y."/>
            <person name="Leebens-Mack J.H."/>
            <person name="Chen G."/>
        </authorList>
    </citation>
    <scope>NUCLEOTIDE SEQUENCE [LARGE SCALE GENOMIC DNA]</scope>
    <source>
        <strain evidence="8">cv. DH0086</strain>
    </source>
</reference>
<evidence type="ECO:0000256" key="4">
    <source>
        <dbReference type="ARBA" id="ARBA00023136"/>
    </source>
</evidence>
<dbReference type="OrthoDB" id="1047602at2759"/>
<keyword evidence="8" id="KW-1185">Reference proteome</keyword>
<dbReference type="Pfam" id="PF04576">
    <property type="entry name" value="Zein-binding"/>
    <property type="match status" value="1"/>
</dbReference>
<dbReference type="OMA" id="YWDLICS"/>
<sequence>MGSCRLPSVLQSAVCEWLLMSLLFLHASFSFLVTRFARLCKLQAPCLLCSRLDHVFGNEKPRFYVDLICAFHKSEISSFAYCHVHRKLANVNEMCEGCLVSFATEKKSNSETYRLLVGKVGIEEVDENVDGEDVEVSLLTEDHTSGSSVTNRCSCCSVPFRHKSVRVNGRLSRKRENSLVSPSTRHLENHRVDGLSHVGYSEVKANSDSESENPLSEDAEDLKEGIEDRCLNPQPAADISNNLSMSLSDDTITEKLIQPTYSEPESSSYIPEDQLLNVGESRDASLASTVANGHNLEEIKPVTQKDPSYFSDVKSDTVMEKLIQVTCSEPESSLYIPEDQLLNVGEARDASSASAVGSGHDLEEIKPISQRDPSEFLDAKLNVGESPKPLSLTDTSPAQIDLNDAYKLAIGSKGRLTSPTVNEVITGRDSSKIHEDLRLLISQLSAARGLESPWHELSPSPRVHGQGDDLKFVDASSSAILQNITKTLSIERNESGFESFDGSIVSEIEGESPVDRLKRQVELDRKSMYLLYKELEEERNASAIAANQSMAMITRLQEEKASMQMEALQYQRMMEEQSEYDQEAIQKLNELLVRRENEMREIEAEVESYRKWFGDKLVADTDISSNPLFDFEDEKAYISDCLKKLERKLYMLSTNRMHVDISITNHTETSIDSDSNNGNHHLMDGNPSDLVAILNEVLRLNERLKVLEADRNFLEHTVNSLRNGNDGVRFIQEIVLQLQELRRIGITLGECSSS</sequence>